<dbReference type="AlphaFoldDB" id="A0A1F6FRB5"/>
<evidence type="ECO:0000256" key="1">
    <source>
        <dbReference type="SAM" id="Phobius"/>
    </source>
</evidence>
<keyword evidence="1" id="KW-1133">Transmembrane helix</keyword>
<comment type="caution">
    <text evidence="2">The sequence shown here is derived from an EMBL/GenBank/DDBJ whole genome shotgun (WGS) entry which is preliminary data.</text>
</comment>
<dbReference type="EMBL" id="MFMT01000022">
    <property type="protein sequence ID" value="OGG88378.1"/>
    <property type="molecule type" value="Genomic_DNA"/>
</dbReference>
<organism evidence="2 3">
    <name type="scientific">Candidatus Kaiserbacteria bacterium RIFOXYD1_FULL_42_15</name>
    <dbReference type="NCBI Taxonomy" id="1798532"/>
    <lineage>
        <taxon>Bacteria</taxon>
        <taxon>Candidatus Kaiseribacteriota</taxon>
    </lineage>
</organism>
<accession>A0A1F6FRB5</accession>
<evidence type="ECO:0000313" key="3">
    <source>
        <dbReference type="Proteomes" id="UP000179230"/>
    </source>
</evidence>
<proteinExistence type="predicted"/>
<name>A0A1F6FRB5_9BACT</name>
<evidence type="ECO:0000313" key="2">
    <source>
        <dbReference type="EMBL" id="OGG88378.1"/>
    </source>
</evidence>
<dbReference type="Proteomes" id="UP000179230">
    <property type="component" value="Unassembled WGS sequence"/>
</dbReference>
<keyword evidence="1" id="KW-0472">Membrane</keyword>
<sequence length="293" mass="32494">MKTITVDGEEYTKASILAELFGYTSDYIGQLCRANKVDAKLVGRSWYVNEYSLGKHKDTRYEALRANEITNKINVNYDAGLSNIPKVSIRPTLSKLTKRSFHNPMNFNLVQRESLPLAVYEHDDYELVPQSKVTKENTLAVKVPVALSSAVEVPISLEDGNLYKISIYNHHKISPKSDFRIKNIAKEEHTEDTLLPDKSSKKPTLLGPIPEINKSVKAIPSPHFTPQTIKDAESATKNSVSIIPLSLALSLAVALMIITLDTQIITNGLAVNSRLVFTTASLEQIFATLGSLR</sequence>
<keyword evidence="1" id="KW-0812">Transmembrane</keyword>
<reference evidence="2 3" key="1">
    <citation type="journal article" date="2016" name="Nat. Commun.">
        <title>Thousands of microbial genomes shed light on interconnected biogeochemical processes in an aquifer system.</title>
        <authorList>
            <person name="Anantharaman K."/>
            <person name="Brown C.T."/>
            <person name="Hug L.A."/>
            <person name="Sharon I."/>
            <person name="Castelle C.J."/>
            <person name="Probst A.J."/>
            <person name="Thomas B.C."/>
            <person name="Singh A."/>
            <person name="Wilkins M.J."/>
            <person name="Karaoz U."/>
            <person name="Brodie E.L."/>
            <person name="Williams K.H."/>
            <person name="Hubbard S.S."/>
            <person name="Banfield J.F."/>
        </authorList>
    </citation>
    <scope>NUCLEOTIDE SEQUENCE [LARGE SCALE GENOMIC DNA]</scope>
</reference>
<gene>
    <name evidence="2" type="ORF">A2592_02645</name>
</gene>
<feature type="transmembrane region" description="Helical" evidence="1">
    <location>
        <begin position="242"/>
        <end position="260"/>
    </location>
</feature>
<protein>
    <submittedName>
        <fullName evidence="2">Uncharacterized protein</fullName>
    </submittedName>
</protein>